<dbReference type="PROSITE" id="PS00211">
    <property type="entry name" value="ABC_TRANSPORTER_1"/>
    <property type="match status" value="2"/>
</dbReference>
<dbReference type="SMART" id="SM00382">
    <property type="entry name" value="AAA"/>
    <property type="match status" value="2"/>
</dbReference>
<dbReference type="InterPro" id="IPR003439">
    <property type="entry name" value="ABC_transporter-like_ATP-bd"/>
</dbReference>
<gene>
    <name evidence="6" type="ORF">G7066_11460</name>
</gene>
<dbReference type="RefSeq" id="WP_166331204.1">
    <property type="nucleotide sequence ID" value="NZ_CP049933.1"/>
</dbReference>
<sequence length="559" mass="59602">MTEHHSAGRNSQQQQTAELLRVDALSIHAGDTELVRDLSFEIAPGERVGLIGESGSGKSLTSLALTGLLAEGLLATGSVRLTGVETLGASEAQLRPLRGAVAGIVFQEPLTALDPLMRVGKQIAEPLRRHRGLRGAELQRAVAESLAEVSLAEPRIARAYPHELSGGQRQRIAIALALAAQPRLLVADEPTTALDVTVQDEVLTLLERLVVERGMGLLFISHDLAVVSRMVDRVLVLRDGVVVEQGAVAEVVRDPQHPYTVQLVAHARALDAALGEAGLLQASLTRVRTLILTAPIPIPTPPTTKGAAMTVIEADNVSFSYGRGVILHDVSVMIRAGESLGIVGESGAGKSTLLALLLGLVAPASGEVRFDGTALQLRDRAAMRRFRESVQAVFQDPYSSLDPRQRVDRIIAEPLESLGIARGDAARPRVTRALETVGLPADAATRYPHEFSGGQRQRIAIARATVVRPRVLIADEPVSALDVSTRTQVIDLLRSLREESGLALVMVSHDLGTVAATCERTAVLDRGRIVEQGPTAEVLRAPADPYTQRLVAAIPRLPG</sequence>
<keyword evidence="3" id="KW-0547">Nucleotide-binding</keyword>
<dbReference type="InterPro" id="IPR003593">
    <property type="entry name" value="AAA+_ATPase"/>
</dbReference>
<evidence type="ECO:0000256" key="4">
    <source>
        <dbReference type="ARBA" id="ARBA00022840"/>
    </source>
</evidence>
<evidence type="ECO:0000256" key="1">
    <source>
        <dbReference type="ARBA" id="ARBA00005417"/>
    </source>
</evidence>
<proteinExistence type="inferred from homology"/>
<dbReference type="InterPro" id="IPR050319">
    <property type="entry name" value="ABC_transp_ATP-bind"/>
</dbReference>
<dbReference type="NCBIfam" id="NF008453">
    <property type="entry name" value="PRK11308.1"/>
    <property type="match status" value="2"/>
</dbReference>
<dbReference type="Gene3D" id="3.40.50.300">
    <property type="entry name" value="P-loop containing nucleotide triphosphate hydrolases"/>
    <property type="match status" value="2"/>
</dbReference>
<organism evidence="6 7">
    <name type="scientific">Leucobacter coleopterorum</name>
    <dbReference type="NCBI Taxonomy" id="2714933"/>
    <lineage>
        <taxon>Bacteria</taxon>
        <taxon>Bacillati</taxon>
        <taxon>Actinomycetota</taxon>
        <taxon>Actinomycetes</taxon>
        <taxon>Micrococcales</taxon>
        <taxon>Microbacteriaceae</taxon>
        <taxon>Leucobacter</taxon>
    </lineage>
</organism>
<evidence type="ECO:0000313" key="6">
    <source>
        <dbReference type="EMBL" id="QIM19033.1"/>
    </source>
</evidence>
<dbReference type="InterPro" id="IPR027417">
    <property type="entry name" value="P-loop_NTPase"/>
</dbReference>
<dbReference type="PROSITE" id="PS50893">
    <property type="entry name" value="ABC_TRANSPORTER_2"/>
    <property type="match status" value="2"/>
</dbReference>
<dbReference type="InterPro" id="IPR017871">
    <property type="entry name" value="ABC_transporter-like_CS"/>
</dbReference>
<evidence type="ECO:0000259" key="5">
    <source>
        <dbReference type="PROSITE" id="PS50893"/>
    </source>
</evidence>
<keyword evidence="7" id="KW-1185">Reference proteome</keyword>
<accession>A0ABX6JXK1</accession>
<keyword evidence="2" id="KW-0813">Transport</keyword>
<dbReference type="PANTHER" id="PTHR43776">
    <property type="entry name" value="TRANSPORT ATP-BINDING PROTEIN"/>
    <property type="match status" value="1"/>
</dbReference>
<feature type="domain" description="ABC transporter" evidence="5">
    <location>
        <begin position="312"/>
        <end position="551"/>
    </location>
</feature>
<evidence type="ECO:0000256" key="2">
    <source>
        <dbReference type="ARBA" id="ARBA00022448"/>
    </source>
</evidence>
<dbReference type="InterPro" id="IPR013563">
    <property type="entry name" value="Oligopep_ABC_C"/>
</dbReference>
<keyword evidence="4 6" id="KW-0067">ATP-binding</keyword>
<evidence type="ECO:0000313" key="7">
    <source>
        <dbReference type="Proteomes" id="UP000503441"/>
    </source>
</evidence>
<dbReference type="CDD" id="cd03257">
    <property type="entry name" value="ABC_NikE_OppD_transporters"/>
    <property type="match status" value="2"/>
</dbReference>
<dbReference type="SUPFAM" id="SSF52540">
    <property type="entry name" value="P-loop containing nucleoside triphosphate hydrolases"/>
    <property type="match status" value="2"/>
</dbReference>
<dbReference type="NCBIfam" id="NF007739">
    <property type="entry name" value="PRK10419.1"/>
    <property type="match status" value="2"/>
</dbReference>
<reference evidence="6 7" key="1">
    <citation type="submission" date="2020-03" db="EMBL/GenBank/DDBJ databases">
        <title>Leucobacter sp. nov., isolated from beetles.</title>
        <authorList>
            <person name="Hyun D.-W."/>
            <person name="Bae J.-W."/>
        </authorList>
    </citation>
    <scope>NUCLEOTIDE SEQUENCE [LARGE SCALE GENOMIC DNA]</scope>
    <source>
        <strain evidence="6 7">HDW9A</strain>
    </source>
</reference>
<name>A0ABX6JXK1_9MICO</name>
<dbReference type="EMBL" id="CP049933">
    <property type="protein sequence ID" value="QIM19033.1"/>
    <property type="molecule type" value="Genomic_DNA"/>
</dbReference>
<protein>
    <submittedName>
        <fullName evidence="6">ABC transporter ATP-binding protein</fullName>
    </submittedName>
</protein>
<dbReference type="GO" id="GO:0005524">
    <property type="term" value="F:ATP binding"/>
    <property type="evidence" value="ECO:0007669"/>
    <property type="project" value="UniProtKB-KW"/>
</dbReference>
<comment type="similarity">
    <text evidence="1">Belongs to the ABC transporter superfamily.</text>
</comment>
<dbReference type="Proteomes" id="UP000503441">
    <property type="component" value="Chromosome"/>
</dbReference>
<dbReference type="PANTHER" id="PTHR43776:SF7">
    <property type="entry name" value="D,D-DIPEPTIDE TRANSPORT ATP-BINDING PROTEIN DDPF-RELATED"/>
    <property type="match status" value="1"/>
</dbReference>
<dbReference type="Pfam" id="PF08352">
    <property type="entry name" value="oligo_HPY"/>
    <property type="match status" value="2"/>
</dbReference>
<feature type="domain" description="ABC transporter" evidence="5">
    <location>
        <begin position="20"/>
        <end position="264"/>
    </location>
</feature>
<evidence type="ECO:0000256" key="3">
    <source>
        <dbReference type="ARBA" id="ARBA00022741"/>
    </source>
</evidence>
<dbReference type="Pfam" id="PF00005">
    <property type="entry name" value="ABC_tran"/>
    <property type="match status" value="2"/>
</dbReference>